<dbReference type="GO" id="GO:0070292">
    <property type="term" value="P:N-acylphosphatidylethanolamine metabolic process"/>
    <property type="evidence" value="ECO:0007669"/>
    <property type="project" value="TreeGrafter"/>
</dbReference>
<keyword evidence="8" id="KW-1185">Reference proteome</keyword>
<proteinExistence type="inferred from homology"/>
<dbReference type="PANTHER" id="PTHR13943">
    <property type="entry name" value="HRAS-LIKE SUPPRESSOR - RELATED"/>
    <property type="match status" value="1"/>
</dbReference>
<dbReference type="GO" id="GO:0004623">
    <property type="term" value="F:phospholipase A2 activity"/>
    <property type="evidence" value="ECO:0007669"/>
    <property type="project" value="TreeGrafter"/>
</dbReference>
<feature type="domain" description="LRAT" evidence="6">
    <location>
        <begin position="28"/>
        <end position="156"/>
    </location>
</feature>
<comment type="similarity">
    <text evidence="1">Belongs to the H-rev107 family.</text>
</comment>
<evidence type="ECO:0000256" key="4">
    <source>
        <dbReference type="ARBA" id="ARBA00023098"/>
    </source>
</evidence>
<dbReference type="GO" id="GO:0016410">
    <property type="term" value="F:N-acyltransferase activity"/>
    <property type="evidence" value="ECO:0007669"/>
    <property type="project" value="TreeGrafter"/>
</dbReference>
<evidence type="ECO:0000256" key="3">
    <source>
        <dbReference type="ARBA" id="ARBA00022801"/>
    </source>
</evidence>
<name>A0A7R9LUJ8_9ACAR</name>
<evidence type="ECO:0000259" key="6">
    <source>
        <dbReference type="Pfam" id="PF04970"/>
    </source>
</evidence>
<dbReference type="EMBL" id="OC917860">
    <property type="protein sequence ID" value="CAD7648155.1"/>
    <property type="molecule type" value="Genomic_DNA"/>
</dbReference>
<feature type="transmembrane region" description="Helical" evidence="5">
    <location>
        <begin position="176"/>
        <end position="205"/>
    </location>
</feature>
<gene>
    <name evidence="7" type="ORF">ONB1V03_LOCUS6616</name>
</gene>
<keyword evidence="5" id="KW-0472">Membrane</keyword>
<dbReference type="OrthoDB" id="6502854at2759"/>
<dbReference type="GO" id="GO:0008970">
    <property type="term" value="F:phospholipase A1 activity"/>
    <property type="evidence" value="ECO:0007669"/>
    <property type="project" value="TreeGrafter"/>
</dbReference>
<keyword evidence="3" id="KW-0378">Hydrolase</keyword>
<evidence type="ECO:0000256" key="1">
    <source>
        <dbReference type="ARBA" id="ARBA00007824"/>
    </source>
</evidence>
<evidence type="ECO:0000256" key="2">
    <source>
        <dbReference type="ARBA" id="ARBA00022679"/>
    </source>
</evidence>
<evidence type="ECO:0000313" key="8">
    <source>
        <dbReference type="Proteomes" id="UP000728032"/>
    </source>
</evidence>
<sequence>METTQSQSGKYEPNVGSFITYDEIRQVIKRGDLIEIWRSLIESLRPGYKHWVICESIDDQGVIWCYHVTSLTKTDLLKVYVKYEPLIDILAKKDRTKGWDVCRINNQEQEAHKTGLIARPLDQVFEELRTLVDQKVEYDFNRRNCEYYCMLWRYGKGWSTQVEVIESKVLEPAAKIGLWVAGVGMLISPYILIGGIAFLTPIMLYEENKSKFLFKPIFERVAYGLGLRPKRPKA</sequence>
<evidence type="ECO:0000313" key="7">
    <source>
        <dbReference type="EMBL" id="CAD7648155.1"/>
    </source>
</evidence>
<dbReference type="PANTHER" id="PTHR13943:SF77">
    <property type="entry name" value="LRAT DOMAIN-CONTAINING PROTEIN"/>
    <property type="match status" value="1"/>
</dbReference>
<evidence type="ECO:0000256" key="5">
    <source>
        <dbReference type="SAM" id="Phobius"/>
    </source>
</evidence>
<dbReference type="InterPro" id="IPR007053">
    <property type="entry name" value="LRAT_dom"/>
</dbReference>
<protein>
    <recommendedName>
        <fullName evidence="6">LRAT domain-containing protein</fullName>
    </recommendedName>
</protein>
<keyword evidence="5" id="KW-0812">Transmembrane</keyword>
<dbReference type="GO" id="GO:0005737">
    <property type="term" value="C:cytoplasm"/>
    <property type="evidence" value="ECO:0007669"/>
    <property type="project" value="TreeGrafter"/>
</dbReference>
<dbReference type="Pfam" id="PF04970">
    <property type="entry name" value="LRAT"/>
    <property type="match status" value="1"/>
</dbReference>
<dbReference type="EMBL" id="CAJPVJ010003035">
    <property type="protein sequence ID" value="CAG2167104.1"/>
    <property type="molecule type" value="Genomic_DNA"/>
</dbReference>
<dbReference type="AlphaFoldDB" id="A0A7R9LUJ8"/>
<dbReference type="InterPro" id="IPR051496">
    <property type="entry name" value="H-rev107_PLA/AT"/>
</dbReference>
<keyword evidence="5" id="KW-1133">Transmembrane helix</keyword>
<keyword evidence="2" id="KW-0808">Transferase</keyword>
<reference evidence="7" key="1">
    <citation type="submission" date="2020-11" db="EMBL/GenBank/DDBJ databases">
        <authorList>
            <person name="Tran Van P."/>
        </authorList>
    </citation>
    <scope>NUCLEOTIDE SEQUENCE</scope>
</reference>
<dbReference type="Gene3D" id="3.90.1720.10">
    <property type="entry name" value="endopeptidase domain like (from Nostoc punctiforme)"/>
    <property type="match status" value="1"/>
</dbReference>
<dbReference type="Proteomes" id="UP000728032">
    <property type="component" value="Unassembled WGS sequence"/>
</dbReference>
<accession>A0A7R9LUJ8</accession>
<keyword evidence="4" id="KW-0443">Lipid metabolism</keyword>
<organism evidence="7">
    <name type="scientific">Oppiella nova</name>
    <dbReference type="NCBI Taxonomy" id="334625"/>
    <lineage>
        <taxon>Eukaryota</taxon>
        <taxon>Metazoa</taxon>
        <taxon>Ecdysozoa</taxon>
        <taxon>Arthropoda</taxon>
        <taxon>Chelicerata</taxon>
        <taxon>Arachnida</taxon>
        <taxon>Acari</taxon>
        <taxon>Acariformes</taxon>
        <taxon>Sarcoptiformes</taxon>
        <taxon>Oribatida</taxon>
        <taxon>Brachypylina</taxon>
        <taxon>Oppioidea</taxon>
        <taxon>Oppiidae</taxon>
        <taxon>Oppiella</taxon>
    </lineage>
</organism>